<dbReference type="SUPFAM" id="SSF53850">
    <property type="entry name" value="Periplasmic binding protein-like II"/>
    <property type="match status" value="1"/>
</dbReference>
<dbReference type="InterPro" id="IPR036388">
    <property type="entry name" value="WH-like_DNA-bd_sf"/>
</dbReference>
<dbReference type="PRINTS" id="PR00039">
    <property type="entry name" value="HTHLYSR"/>
</dbReference>
<protein>
    <recommendedName>
        <fullName evidence="5">HTH lysR-type domain-containing protein</fullName>
    </recommendedName>
</protein>
<name>A0A154BMX8_ANASB</name>
<keyword evidence="3" id="KW-0238">DNA-binding</keyword>
<evidence type="ECO:0000313" key="6">
    <source>
        <dbReference type="EMBL" id="KYZ75282.1"/>
    </source>
</evidence>
<dbReference type="PANTHER" id="PTHR30126:SF40">
    <property type="entry name" value="HTH-TYPE TRANSCRIPTIONAL REGULATOR GLTR"/>
    <property type="match status" value="1"/>
</dbReference>
<dbReference type="InterPro" id="IPR005119">
    <property type="entry name" value="LysR_subst-bd"/>
</dbReference>
<evidence type="ECO:0000256" key="1">
    <source>
        <dbReference type="ARBA" id="ARBA00009437"/>
    </source>
</evidence>
<dbReference type="CDD" id="cd05466">
    <property type="entry name" value="PBP2_LTTR_substrate"/>
    <property type="match status" value="1"/>
</dbReference>
<dbReference type="FunFam" id="1.10.10.10:FF:000001">
    <property type="entry name" value="LysR family transcriptional regulator"/>
    <property type="match status" value="1"/>
</dbReference>
<dbReference type="Gene3D" id="3.40.190.10">
    <property type="entry name" value="Periplasmic binding protein-like II"/>
    <property type="match status" value="2"/>
</dbReference>
<dbReference type="STRING" id="1794912.AXX12_14080"/>
<keyword evidence="2" id="KW-0805">Transcription regulation</keyword>
<dbReference type="AlphaFoldDB" id="A0A154BMX8"/>
<evidence type="ECO:0000313" key="7">
    <source>
        <dbReference type="Proteomes" id="UP000076268"/>
    </source>
</evidence>
<evidence type="ECO:0000256" key="2">
    <source>
        <dbReference type="ARBA" id="ARBA00023015"/>
    </source>
</evidence>
<dbReference type="RefSeq" id="WP_066244929.1">
    <property type="nucleotide sequence ID" value="NZ_LSGP01000025.1"/>
</dbReference>
<keyword evidence="4" id="KW-0804">Transcription</keyword>
<dbReference type="OrthoDB" id="1624015at2"/>
<organism evidence="6 7">
    <name type="scientific">Anaerosporomusa subterranea</name>
    <dbReference type="NCBI Taxonomy" id="1794912"/>
    <lineage>
        <taxon>Bacteria</taxon>
        <taxon>Bacillati</taxon>
        <taxon>Bacillota</taxon>
        <taxon>Negativicutes</taxon>
        <taxon>Acetonemataceae</taxon>
        <taxon>Anaerosporomusa</taxon>
    </lineage>
</organism>
<dbReference type="EMBL" id="LSGP01000025">
    <property type="protein sequence ID" value="KYZ75282.1"/>
    <property type="molecule type" value="Genomic_DNA"/>
</dbReference>
<dbReference type="InterPro" id="IPR036390">
    <property type="entry name" value="WH_DNA-bd_sf"/>
</dbReference>
<sequence length="289" mass="32698">MDIQFFQTFLMVAKLGNMTQTAEQLNFTQPTVTGQIRTLEQHFGVMLFDRVGKKLYITDAGRVLMDYAERLLTTYDEAQKALSVHPGNINLGIATTSVNYILVPFLQEFQQQAPKCSVAMEMCLNTTAVVKGIVENRFDLGFIQNEVTVDCLAGFEVFKDQLVWVMHPKLAENFNYSTNILSYPLLVYKTGGLFRTLYEKTLGRKKIEPIIEYSDSESMKNAILQGLGCGALPMIMIKQHLEDGTLIEFTNIPRPAFSVWVVFHKDKILSREAMNLIKILQEGANNMMG</sequence>
<dbReference type="GO" id="GO:0000976">
    <property type="term" value="F:transcription cis-regulatory region binding"/>
    <property type="evidence" value="ECO:0007669"/>
    <property type="project" value="TreeGrafter"/>
</dbReference>
<accession>A0A154BMX8</accession>
<evidence type="ECO:0000256" key="4">
    <source>
        <dbReference type="ARBA" id="ARBA00023163"/>
    </source>
</evidence>
<reference evidence="6 7" key="1">
    <citation type="submission" date="2016-02" db="EMBL/GenBank/DDBJ databases">
        <title>Anaerosporomusa subterraneum gen. nov., sp. nov., a spore-forming obligate anaerobe isolated from saprolite.</title>
        <authorList>
            <person name="Choi J.K."/>
            <person name="Shah M."/>
            <person name="Yee N."/>
        </authorList>
    </citation>
    <scope>NUCLEOTIDE SEQUENCE [LARGE SCALE GENOMIC DNA]</scope>
    <source>
        <strain evidence="6 7">RU4</strain>
    </source>
</reference>
<dbReference type="Gene3D" id="1.10.10.10">
    <property type="entry name" value="Winged helix-like DNA-binding domain superfamily/Winged helix DNA-binding domain"/>
    <property type="match status" value="1"/>
</dbReference>
<dbReference type="Pfam" id="PF00126">
    <property type="entry name" value="HTH_1"/>
    <property type="match status" value="1"/>
</dbReference>
<dbReference type="Proteomes" id="UP000076268">
    <property type="component" value="Unassembled WGS sequence"/>
</dbReference>
<dbReference type="SUPFAM" id="SSF46785">
    <property type="entry name" value="Winged helix' DNA-binding domain"/>
    <property type="match status" value="1"/>
</dbReference>
<evidence type="ECO:0000256" key="3">
    <source>
        <dbReference type="ARBA" id="ARBA00023125"/>
    </source>
</evidence>
<dbReference type="GO" id="GO:0003700">
    <property type="term" value="F:DNA-binding transcription factor activity"/>
    <property type="evidence" value="ECO:0007669"/>
    <property type="project" value="InterPro"/>
</dbReference>
<comment type="caution">
    <text evidence="6">The sequence shown here is derived from an EMBL/GenBank/DDBJ whole genome shotgun (WGS) entry which is preliminary data.</text>
</comment>
<dbReference type="PANTHER" id="PTHR30126">
    <property type="entry name" value="HTH-TYPE TRANSCRIPTIONAL REGULATOR"/>
    <property type="match status" value="1"/>
</dbReference>
<dbReference type="InterPro" id="IPR000847">
    <property type="entry name" value="LysR_HTH_N"/>
</dbReference>
<dbReference type="Pfam" id="PF03466">
    <property type="entry name" value="LysR_substrate"/>
    <property type="match status" value="1"/>
</dbReference>
<feature type="domain" description="HTH lysR-type" evidence="5">
    <location>
        <begin position="1"/>
        <end position="58"/>
    </location>
</feature>
<comment type="similarity">
    <text evidence="1">Belongs to the LysR transcriptional regulatory family.</text>
</comment>
<proteinExistence type="inferred from homology"/>
<evidence type="ECO:0000259" key="5">
    <source>
        <dbReference type="PROSITE" id="PS50931"/>
    </source>
</evidence>
<gene>
    <name evidence="6" type="ORF">AXX12_14080</name>
</gene>
<dbReference type="PROSITE" id="PS50931">
    <property type="entry name" value="HTH_LYSR"/>
    <property type="match status" value="1"/>
</dbReference>
<keyword evidence="7" id="KW-1185">Reference proteome</keyword>